<keyword evidence="2" id="KW-1185">Reference proteome</keyword>
<evidence type="ECO:0000313" key="2">
    <source>
        <dbReference type="Proteomes" id="UP000054558"/>
    </source>
</evidence>
<evidence type="ECO:0000313" key="1">
    <source>
        <dbReference type="EMBL" id="GAQ79766.1"/>
    </source>
</evidence>
<dbReference type="AlphaFoldDB" id="A0A1Y1HT88"/>
<accession>A0A1Y1HT88</accession>
<proteinExistence type="predicted"/>
<protein>
    <submittedName>
        <fullName evidence="1">Uncharacterized protein</fullName>
    </submittedName>
</protein>
<gene>
    <name evidence="1" type="ORF">KFL_000370410</name>
</gene>
<sequence length="359" mass="38911">MQSMQSLSFQAIVPLHHRKGKRIPGGTRGHIAGPYVEILQLLQASSSTTWRQHSCGCCRFRGGHFSKDFWGTSAAGATQKGSRMQCAQDAKAAAGAAGTGAQKEVRVLFRMYEEDCRPTNSFMEFGISSDADIRQILDLMQWTDAVDITPGSPAGGRLVQSMADLQPYGWYDRIETYLDLQRVQSHVKTAGHDSSTPIPLDRLLGARFPALTTAPRIFYEDPEQHARWRDAQSALTELARDGGGGTSMEETKSLLAVKDSERALEFDSVAVSEEAATLVVGDFAEVGSVTAVEALREKADRLTERPQLAGGAGKAVVAVLCVKGYDRGSGGKQGLLRYAQQRDVLLAERSRTGVDTMVG</sequence>
<name>A0A1Y1HT88_KLENI</name>
<reference evidence="1 2" key="1">
    <citation type="journal article" date="2014" name="Nat. Commun.">
        <title>Klebsormidium flaccidum genome reveals primary factors for plant terrestrial adaptation.</title>
        <authorList>
            <person name="Hori K."/>
            <person name="Maruyama F."/>
            <person name="Fujisawa T."/>
            <person name="Togashi T."/>
            <person name="Yamamoto N."/>
            <person name="Seo M."/>
            <person name="Sato S."/>
            <person name="Yamada T."/>
            <person name="Mori H."/>
            <person name="Tajima N."/>
            <person name="Moriyama T."/>
            <person name="Ikeuchi M."/>
            <person name="Watanabe M."/>
            <person name="Wada H."/>
            <person name="Kobayashi K."/>
            <person name="Saito M."/>
            <person name="Masuda T."/>
            <person name="Sasaki-Sekimoto Y."/>
            <person name="Mashiguchi K."/>
            <person name="Awai K."/>
            <person name="Shimojima M."/>
            <person name="Masuda S."/>
            <person name="Iwai M."/>
            <person name="Nobusawa T."/>
            <person name="Narise T."/>
            <person name="Kondo S."/>
            <person name="Saito H."/>
            <person name="Sato R."/>
            <person name="Murakawa M."/>
            <person name="Ihara Y."/>
            <person name="Oshima-Yamada Y."/>
            <person name="Ohtaka K."/>
            <person name="Satoh M."/>
            <person name="Sonobe K."/>
            <person name="Ishii M."/>
            <person name="Ohtani R."/>
            <person name="Kanamori-Sato M."/>
            <person name="Honoki R."/>
            <person name="Miyazaki D."/>
            <person name="Mochizuki H."/>
            <person name="Umetsu J."/>
            <person name="Higashi K."/>
            <person name="Shibata D."/>
            <person name="Kamiya Y."/>
            <person name="Sato N."/>
            <person name="Nakamura Y."/>
            <person name="Tabata S."/>
            <person name="Ida S."/>
            <person name="Kurokawa K."/>
            <person name="Ohta H."/>
        </authorList>
    </citation>
    <scope>NUCLEOTIDE SEQUENCE [LARGE SCALE GENOMIC DNA]</scope>
    <source>
        <strain evidence="1 2">NIES-2285</strain>
    </source>
</reference>
<dbReference type="EMBL" id="DF236986">
    <property type="protein sequence ID" value="GAQ79766.1"/>
    <property type="molecule type" value="Genomic_DNA"/>
</dbReference>
<organism evidence="1 2">
    <name type="scientific">Klebsormidium nitens</name>
    <name type="common">Green alga</name>
    <name type="synonym">Ulothrix nitens</name>
    <dbReference type="NCBI Taxonomy" id="105231"/>
    <lineage>
        <taxon>Eukaryota</taxon>
        <taxon>Viridiplantae</taxon>
        <taxon>Streptophyta</taxon>
        <taxon>Klebsormidiophyceae</taxon>
        <taxon>Klebsormidiales</taxon>
        <taxon>Klebsormidiaceae</taxon>
        <taxon>Klebsormidium</taxon>
    </lineage>
</organism>
<dbReference type="Proteomes" id="UP000054558">
    <property type="component" value="Unassembled WGS sequence"/>
</dbReference>